<dbReference type="InterPro" id="IPR045153">
    <property type="entry name" value="Est1/Ebs1-like"/>
</dbReference>
<dbReference type="InterPro" id="IPR018834">
    <property type="entry name" value="DNA/RNA-bd_Est1-type"/>
</dbReference>
<dbReference type="Gene3D" id="1.25.40.10">
    <property type="entry name" value="Tetratricopeptide repeat domain"/>
    <property type="match status" value="1"/>
</dbReference>
<reference evidence="6" key="1">
    <citation type="submission" date="2025-08" db="UniProtKB">
        <authorList>
            <consortium name="RefSeq"/>
        </authorList>
    </citation>
    <scope>IDENTIFICATION</scope>
</reference>
<feature type="domain" description="Telomerase activating protein Est1-like N-terminal" evidence="4">
    <location>
        <begin position="75"/>
        <end position="192"/>
    </location>
</feature>
<sequence>MKKAGQKKDEVKPEVDKARRVYRAALDAIRRLDDLLQQKRAYRNVFTQDAVGLRNKLKYYCERLMFYNPIDYGRKAEEVLWRKVFYDIIQLVKRNKRHIRPHGSLETAFRTHLAAATGYYYHLLLRLQTEFCLQLDGKLDFPVVPDHSTGKKSQLHNSKKKEVSITVQEWALGACHRCLVYLGDIARYQQDFDHSLSNSTAERFYYQALCLLPDVGIPHNQLGSLVASRYFHTEAAYHYIRCLVSQKPFDGAHGNLKRLLEKNLKRFTELSQKSPRDLPPEQQRPRDIKRFFVYFLYLLDIFYNNSRNVEAPEIQECCQKTLQDFNLCMFYEPVCYNSRDNVFTPLRHHSSSSIDHLQYLDDDIVFKIAVICMATVHLLERNGSRQVTAAMAFLLALFSHILNHVVIRLQGALYDRENLTKLAVAGAGDEADDKYDNSHSSPGGNNGLSFDNSHLTIGNVHKAGNDKPISNVVWNLQQAGQNNGDSATVTSLDKKKKLNLRNLKRRRRRHHSGSSNGSVVSDEESDLSEGGEDIIEEDDMLTEESDDDLGSYLEHDSDSDLSDTLIDGQDLPSNFSLTGKNNQLLTNGAGLIDFRSNIAAVAAAAEAVAAASGVNGSWNIRHSNSCNSNIWTDAATNVSLVHFSTELLSTSATFLGQKLELNLKNSKVGTSDNSVDYTSYKDNNYELKNMMLSGYNSVEDWHSAEITQKLHDFVIETDTETSRGPTDTELSSALSETDAEGDTQLDRNENDRLHLQHVIEVIQNEGLLHVVKVLCDWMKCHASVITTCAQSSQSLWCRLSVLLNFLPLETDLPVDREMLWPENLRYVVRDVVNPAWKQIYPLREDINLQLFQPLAELHANVNFDKQFKLNERQECFLRISCLRQFGHWVTQLPGIDLSYRQKEAMFFGPTNAGDTVENEKVAQERMVSLFYTLCCDNAI</sequence>
<dbReference type="PANTHER" id="PTHR15696:SF7">
    <property type="entry name" value="NONSENSE-MEDIATED MRNA DECAY FACTOR"/>
    <property type="match status" value="1"/>
</dbReference>
<keyword evidence="5" id="KW-1185">Reference proteome</keyword>
<feature type="domain" description="DNA/RNA-binding" evidence="3">
    <location>
        <begin position="201"/>
        <end position="406"/>
    </location>
</feature>
<feature type="region of interest" description="Disordered" evidence="2">
    <location>
        <begin position="430"/>
        <end position="450"/>
    </location>
</feature>
<dbReference type="GO" id="GO:0070034">
    <property type="term" value="F:telomerase RNA binding"/>
    <property type="evidence" value="ECO:0007669"/>
    <property type="project" value="TreeGrafter"/>
</dbReference>
<dbReference type="Pfam" id="PF10374">
    <property type="entry name" value="EST1"/>
    <property type="match status" value="1"/>
</dbReference>
<feature type="compositionally biased region" description="Polar residues" evidence="2">
    <location>
        <begin position="722"/>
        <end position="735"/>
    </location>
</feature>
<feature type="compositionally biased region" description="Basic residues" evidence="2">
    <location>
        <begin position="499"/>
        <end position="512"/>
    </location>
</feature>
<keyword evidence="1" id="KW-0866">Nonsense-mediated mRNA decay</keyword>
<evidence type="ECO:0000256" key="1">
    <source>
        <dbReference type="ARBA" id="ARBA00023161"/>
    </source>
</evidence>
<protein>
    <submittedName>
        <fullName evidence="6">Protein SMG5-like isoform X1</fullName>
    </submittedName>
</protein>
<dbReference type="GO" id="GO:0000184">
    <property type="term" value="P:nuclear-transcribed mRNA catabolic process, nonsense-mediated decay"/>
    <property type="evidence" value="ECO:0007669"/>
    <property type="project" value="UniProtKB-KW"/>
</dbReference>
<dbReference type="GO" id="GO:0042162">
    <property type="term" value="F:telomeric DNA binding"/>
    <property type="evidence" value="ECO:0007669"/>
    <property type="project" value="TreeGrafter"/>
</dbReference>
<evidence type="ECO:0000256" key="2">
    <source>
        <dbReference type="SAM" id="MobiDB-lite"/>
    </source>
</evidence>
<name>A0A7E6EY63_9MOLL</name>
<feature type="region of interest" description="Disordered" evidence="2">
    <location>
        <begin position="718"/>
        <end position="744"/>
    </location>
</feature>
<feature type="region of interest" description="Disordered" evidence="2">
    <location>
        <begin position="499"/>
        <end position="554"/>
    </location>
</feature>
<organism evidence="5 6">
    <name type="scientific">Octopus sinensis</name>
    <name type="common">East Asian common octopus</name>
    <dbReference type="NCBI Taxonomy" id="2607531"/>
    <lineage>
        <taxon>Eukaryota</taxon>
        <taxon>Metazoa</taxon>
        <taxon>Spiralia</taxon>
        <taxon>Lophotrochozoa</taxon>
        <taxon>Mollusca</taxon>
        <taxon>Cephalopoda</taxon>
        <taxon>Coleoidea</taxon>
        <taxon>Octopodiformes</taxon>
        <taxon>Octopoda</taxon>
        <taxon>Incirrata</taxon>
        <taxon>Octopodidae</taxon>
        <taxon>Octopus</taxon>
    </lineage>
</organism>
<feature type="compositionally biased region" description="Polar residues" evidence="2">
    <location>
        <begin position="438"/>
        <end position="450"/>
    </location>
</feature>
<dbReference type="InterPro" id="IPR019458">
    <property type="entry name" value="Est1-like_N"/>
</dbReference>
<dbReference type="SUPFAM" id="SSF48452">
    <property type="entry name" value="TPR-like"/>
    <property type="match status" value="1"/>
</dbReference>
<evidence type="ECO:0000313" key="6">
    <source>
        <dbReference type="RefSeq" id="XP_036359920.1"/>
    </source>
</evidence>
<dbReference type="Proteomes" id="UP000515154">
    <property type="component" value="Linkage group LG6"/>
</dbReference>
<evidence type="ECO:0000259" key="4">
    <source>
        <dbReference type="Pfam" id="PF10374"/>
    </source>
</evidence>
<dbReference type="AlphaFoldDB" id="A0A7E6EY63"/>
<evidence type="ECO:0000313" key="5">
    <source>
        <dbReference type="Proteomes" id="UP000515154"/>
    </source>
</evidence>
<dbReference type="GO" id="GO:0005697">
    <property type="term" value="C:telomerase holoenzyme complex"/>
    <property type="evidence" value="ECO:0007669"/>
    <property type="project" value="TreeGrafter"/>
</dbReference>
<dbReference type="PANTHER" id="PTHR15696">
    <property type="entry name" value="SMG-7 SUPPRESSOR WITH MORPHOLOGICAL EFFECT ON GENITALIA PROTEIN 7"/>
    <property type="match status" value="1"/>
</dbReference>
<dbReference type="Pfam" id="PF10373">
    <property type="entry name" value="EST1_DNA_bind"/>
    <property type="match status" value="1"/>
</dbReference>
<feature type="compositionally biased region" description="Acidic residues" evidence="2">
    <location>
        <begin position="521"/>
        <end position="549"/>
    </location>
</feature>
<evidence type="ECO:0000259" key="3">
    <source>
        <dbReference type="Pfam" id="PF10373"/>
    </source>
</evidence>
<dbReference type="InterPro" id="IPR011990">
    <property type="entry name" value="TPR-like_helical_dom_sf"/>
</dbReference>
<gene>
    <name evidence="6" type="primary">LOC115213434</name>
</gene>
<proteinExistence type="predicted"/>
<accession>A0A7E6EY63</accession>
<dbReference type="RefSeq" id="XP_036359920.1">
    <property type="nucleotide sequence ID" value="XM_036504027.1"/>
</dbReference>